<evidence type="ECO:0000313" key="5">
    <source>
        <dbReference type="Proteomes" id="UP000297872"/>
    </source>
</evidence>
<dbReference type="InterPro" id="IPR046947">
    <property type="entry name" value="LytR-like"/>
</dbReference>
<dbReference type="Pfam" id="PF00072">
    <property type="entry name" value="Response_reg"/>
    <property type="match status" value="1"/>
</dbReference>
<keyword evidence="5" id="KW-1185">Reference proteome</keyword>
<dbReference type="PROSITE" id="PS50930">
    <property type="entry name" value="HTH_LYTTR"/>
    <property type="match status" value="1"/>
</dbReference>
<dbReference type="OrthoDB" id="1490554at2"/>
<gene>
    <name evidence="4" type="ORF">EXN75_07820</name>
</gene>
<feature type="domain" description="Response regulatory" evidence="2">
    <location>
        <begin position="4"/>
        <end position="115"/>
    </location>
</feature>
<dbReference type="Gene3D" id="2.40.50.1020">
    <property type="entry name" value="LytTr DNA-binding domain"/>
    <property type="match status" value="1"/>
</dbReference>
<dbReference type="GeneID" id="302995197"/>
<accession>A0A4Y8VL76</accession>
<reference evidence="4 5" key="1">
    <citation type="submission" date="2019-02" db="EMBL/GenBank/DDBJ databases">
        <title>Draft Genome Sequence of the Prevotella sp. BCRC 81118, Isolated from Human Feces.</title>
        <authorList>
            <person name="Huang C.-H."/>
        </authorList>
    </citation>
    <scope>NUCLEOTIDE SEQUENCE [LARGE SCALE GENOMIC DNA]</scope>
    <source>
        <strain evidence="4 5">BCRC 81118</strain>
    </source>
</reference>
<organism evidence="4 5">
    <name type="scientific">Segatella hominis</name>
    <dbReference type="NCBI Taxonomy" id="2518605"/>
    <lineage>
        <taxon>Bacteria</taxon>
        <taxon>Pseudomonadati</taxon>
        <taxon>Bacteroidota</taxon>
        <taxon>Bacteroidia</taxon>
        <taxon>Bacteroidales</taxon>
        <taxon>Prevotellaceae</taxon>
        <taxon>Segatella</taxon>
    </lineage>
</organism>
<proteinExistence type="predicted"/>
<evidence type="ECO:0000259" key="2">
    <source>
        <dbReference type="PROSITE" id="PS50110"/>
    </source>
</evidence>
<dbReference type="SMART" id="SM00850">
    <property type="entry name" value="LytTR"/>
    <property type="match status" value="1"/>
</dbReference>
<dbReference type="AlphaFoldDB" id="A0A4Y8VL76"/>
<evidence type="ECO:0000259" key="3">
    <source>
        <dbReference type="PROSITE" id="PS50930"/>
    </source>
</evidence>
<dbReference type="PANTHER" id="PTHR37299">
    <property type="entry name" value="TRANSCRIPTIONAL REGULATOR-RELATED"/>
    <property type="match status" value="1"/>
</dbReference>
<dbReference type="SUPFAM" id="SSF52172">
    <property type="entry name" value="CheY-like"/>
    <property type="match status" value="1"/>
</dbReference>
<comment type="caution">
    <text evidence="4">The sequence shown here is derived from an EMBL/GenBank/DDBJ whole genome shotgun (WGS) entry which is preliminary data.</text>
</comment>
<name>A0A4Y8VL76_9BACT</name>
<evidence type="ECO:0000256" key="1">
    <source>
        <dbReference type="PROSITE-ProRule" id="PRU00169"/>
    </source>
</evidence>
<dbReference type="SMART" id="SM00448">
    <property type="entry name" value="REC"/>
    <property type="match status" value="1"/>
</dbReference>
<dbReference type="PANTHER" id="PTHR37299:SF1">
    <property type="entry name" value="STAGE 0 SPORULATION PROTEIN A HOMOLOG"/>
    <property type="match status" value="1"/>
</dbReference>
<dbReference type="RefSeq" id="WP_134843362.1">
    <property type="nucleotide sequence ID" value="NZ_SGVY01000016.1"/>
</dbReference>
<dbReference type="GO" id="GO:0003677">
    <property type="term" value="F:DNA binding"/>
    <property type="evidence" value="ECO:0007669"/>
    <property type="project" value="InterPro"/>
</dbReference>
<dbReference type="Gene3D" id="3.40.50.2300">
    <property type="match status" value="1"/>
</dbReference>
<dbReference type="Proteomes" id="UP000297872">
    <property type="component" value="Unassembled WGS sequence"/>
</dbReference>
<feature type="domain" description="HTH LytTR-type" evidence="3">
    <location>
        <begin position="133"/>
        <end position="197"/>
    </location>
</feature>
<dbReference type="InterPro" id="IPR007492">
    <property type="entry name" value="LytTR_DNA-bd_dom"/>
</dbReference>
<evidence type="ECO:0000313" key="4">
    <source>
        <dbReference type="EMBL" id="TFH81264.1"/>
    </source>
</evidence>
<dbReference type="EMBL" id="SGVY01000016">
    <property type="protein sequence ID" value="TFH81264.1"/>
    <property type="molecule type" value="Genomic_DNA"/>
</dbReference>
<dbReference type="GO" id="GO:0000156">
    <property type="term" value="F:phosphorelay response regulator activity"/>
    <property type="evidence" value="ECO:0007669"/>
    <property type="project" value="InterPro"/>
</dbReference>
<protein>
    <submittedName>
        <fullName evidence="4">Response regulator transcription factor</fullName>
    </submittedName>
</protein>
<dbReference type="InterPro" id="IPR011006">
    <property type="entry name" value="CheY-like_superfamily"/>
</dbReference>
<comment type="caution">
    <text evidence="1">Lacks conserved residue(s) required for the propagation of feature annotation.</text>
</comment>
<dbReference type="Pfam" id="PF04397">
    <property type="entry name" value="LytTR"/>
    <property type="match status" value="1"/>
</dbReference>
<dbReference type="InterPro" id="IPR001789">
    <property type="entry name" value="Sig_transdc_resp-reg_receiver"/>
</dbReference>
<sequence length="236" mass="27664">MKINCAIVDDNIESVEILKSHVAKVPYLNLIGGYTNAVEAMKGFREHSIDLLFMGIRLQQLSGLELAKLLPKKTRIVFVTAFSEYAIDGYKSGGFDYLLKPVNYQNFQACVERVRNYMRDVDEADPIRRDGYMFVKSDYKAIRVNFDDILFVEGVKDYVKFHMKNKRNIITLMNLRQLEAHLPKRKFKRIHRSYIANFDLFDYTDKTKLYYGEICIPISETYKNIVVDFIDRHTLD</sequence>
<dbReference type="PROSITE" id="PS50110">
    <property type="entry name" value="RESPONSE_REGULATORY"/>
    <property type="match status" value="1"/>
</dbReference>